<evidence type="ECO:0000313" key="1">
    <source>
        <dbReference type="EMBL" id="VDO86845.1"/>
    </source>
</evidence>
<accession>A0A183NJX8</accession>
<evidence type="ECO:0000313" key="2">
    <source>
        <dbReference type="Proteomes" id="UP000269396"/>
    </source>
</evidence>
<sequence length="102" mass="11228">MWSIQPRPSLKSAVFSGVCSSRVFVGRQAYIEANISDAMFVKLIPLWLLQDDFDPFLYIGRVSDCDQSDGMKSNSQILAKILANLVAKAGPPYLNTSQANSN</sequence>
<organism evidence="1 2">
    <name type="scientific">Schistosoma mattheei</name>
    <dbReference type="NCBI Taxonomy" id="31246"/>
    <lineage>
        <taxon>Eukaryota</taxon>
        <taxon>Metazoa</taxon>
        <taxon>Spiralia</taxon>
        <taxon>Lophotrochozoa</taxon>
        <taxon>Platyhelminthes</taxon>
        <taxon>Trematoda</taxon>
        <taxon>Digenea</taxon>
        <taxon>Strigeidida</taxon>
        <taxon>Schistosomatoidea</taxon>
        <taxon>Schistosomatidae</taxon>
        <taxon>Schistosoma</taxon>
    </lineage>
</organism>
<protein>
    <submittedName>
        <fullName evidence="1">Uncharacterized protein</fullName>
    </submittedName>
</protein>
<reference evidence="1 2" key="1">
    <citation type="submission" date="2018-11" db="EMBL/GenBank/DDBJ databases">
        <authorList>
            <consortium name="Pathogen Informatics"/>
        </authorList>
    </citation>
    <scope>NUCLEOTIDE SEQUENCE [LARGE SCALE GENOMIC DNA]</scope>
    <source>
        <strain>Denwood</strain>
        <strain evidence="2">Zambia</strain>
    </source>
</reference>
<keyword evidence="2" id="KW-1185">Reference proteome</keyword>
<dbReference type="Proteomes" id="UP000269396">
    <property type="component" value="Unassembled WGS sequence"/>
</dbReference>
<dbReference type="AlphaFoldDB" id="A0A183NJX8"/>
<dbReference type="EMBL" id="UZAL01003325">
    <property type="protein sequence ID" value="VDO86845.1"/>
    <property type="molecule type" value="Genomic_DNA"/>
</dbReference>
<proteinExistence type="predicted"/>
<gene>
    <name evidence="1" type="ORF">SMTD_LOCUS2414</name>
</gene>
<name>A0A183NJX8_9TREM</name>